<evidence type="ECO:0000256" key="1">
    <source>
        <dbReference type="ARBA" id="ARBA00022574"/>
    </source>
</evidence>
<keyword evidence="5" id="KW-1185">Reference proteome</keyword>
<dbReference type="PANTHER" id="PTHR44472">
    <property type="entry name" value="DDB1- AND CUL4-ASSOCIATED FACTOR 4-RELATED"/>
    <property type="match status" value="1"/>
</dbReference>
<keyword evidence="1" id="KW-0853">WD repeat</keyword>
<dbReference type="Pfam" id="PF23761">
    <property type="entry name" value="Beta-prop_DCAF4"/>
    <property type="match status" value="1"/>
</dbReference>
<dbReference type="InterPro" id="IPR036322">
    <property type="entry name" value="WD40_repeat_dom_sf"/>
</dbReference>
<feature type="compositionally biased region" description="Basic and acidic residues" evidence="3">
    <location>
        <begin position="117"/>
        <end position="128"/>
    </location>
</feature>
<dbReference type="Proteomes" id="UP001162480">
    <property type="component" value="Chromosome 11"/>
</dbReference>
<reference evidence="4" key="1">
    <citation type="submission" date="2023-08" db="EMBL/GenBank/DDBJ databases">
        <authorList>
            <person name="Alioto T."/>
            <person name="Alioto T."/>
            <person name="Gomez Garrido J."/>
        </authorList>
    </citation>
    <scope>NUCLEOTIDE SEQUENCE</scope>
</reference>
<dbReference type="SUPFAM" id="SSF50978">
    <property type="entry name" value="WD40 repeat-like"/>
    <property type="match status" value="1"/>
</dbReference>
<dbReference type="EMBL" id="OX597824">
    <property type="protein sequence ID" value="CAI9729675.1"/>
    <property type="molecule type" value="Genomic_DNA"/>
</dbReference>
<evidence type="ECO:0000313" key="4">
    <source>
        <dbReference type="EMBL" id="CAI9729675.1"/>
    </source>
</evidence>
<gene>
    <name evidence="4" type="ORF">OCTVUL_1B015962</name>
</gene>
<organism evidence="4 5">
    <name type="scientific">Octopus vulgaris</name>
    <name type="common">Common octopus</name>
    <dbReference type="NCBI Taxonomy" id="6645"/>
    <lineage>
        <taxon>Eukaryota</taxon>
        <taxon>Metazoa</taxon>
        <taxon>Spiralia</taxon>
        <taxon>Lophotrochozoa</taxon>
        <taxon>Mollusca</taxon>
        <taxon>Cephalopoda</taxon>
        <taxon>Coleoidea</taxon>
        <taxon>Octopodiformes</taxon>
        <taxon>Octopoda</taxon>
        <taxon>Incirrata</taxon>
        <taxon>Octopodidae</taxon>
        <taxon>Octopus</taxon>
    </lineage>
</organism>
<proteinExistence type="predicted"/>
<feature type="compositionally biased region" description="Polar residues" evidence="3">
    <location>
        <begin position="19"/>
        <end position="38"/>
    </location>
</feature>
<dbReference type="InterPro" id="IPR052254">
    <property type="entry name" value="CUL4-DDB1_E3_ligase_receptor"/>
</dbReference>
<evidence type="ECO:0000256" key="2">
    <source>
        <dbReference type="ARBA" id="ARBA00022737"/>
    </source>
</evidence>
<protein>
    <submittedName>
        <fullName evidence="4">DDB1CUL4-associated and CUL4-associated factor 4-like</fullName>
    </submittedName>
</protein>
<dbReference type="Gene3D" id="2.130.10.10">
    <property type="entry name" value="YVTN repeat-like/Quinoprotein amine dehydrogenase"/>
    <property type="match status" value="1"/>
</dbReference>
<dbReference type="AlphaFoldDB" id="A0AA36B899"/>
<feature type="compositionally biased region" description="Polar residues" evidence="3">
    <location>
        <begin position="53"/>
        <end position="62"/>
    </location>
</feature>
<dbReference type="InterPro" id="IPR015943">
    <property type="entry name" value="WD40/YVTN_repeat-like_dom_sf"/>
</dbReference>
<feature type="compositionally biased region" description="Polar residues" evidence="3">
    <location>
        <begin position="129"/>
        <end position="139"/>
    </location>
</feature>
<dbReference type="PANTHER" id="PTHR44472:SF1">
    <property type="entry name" value="DDB1 AND CUL4 ASSOCIATED FACTOR 4"/>
    <property type="match status" value="1"/>
</dbReference>
<feature type="region of interest" description="Disordered" evidence="3">
    <location>
        <begin position="1"/>
        <end position="89"/>
    </location>
</feature>
<accession>A0AA36B899</accession>
<feature type="compositionally biased region" description="Basic residues" evidence="3">
    <location>
        <begin position="1"/>
        <end position="12"/>
    </location>
</feature>
<keyword evidence="2" id="KW-0677">Repeat</keyword>
<sequence length="596" mass="68482">MTDFRGRKKGKWGKKENEYPSSATMSVSYDNASSGQRASTFSPSPSTSKSTPHNDTASTQVTPAIHSQKFGSKLSKKPKNSPSIDPEMSCKYFSKGRKRKFPPNKKHWKSYFNNKTKDDFTERNHTDEVPSTSYGSAPKSNEHKELDILFQILQLAGYYYDTEQEKYFKIIPGHNNLNVFTKAKIIAKETEEKRQKDLIKMRDSSCSLPKVSHFKNNITLWLEQMKVGSINNTQMGIFQLRKNIAGLKPFWHEKVFPSEFGPYEQLKHCLQLLVSPLCDDIVGSWTVQKFLKQRLQLIHIKRRTPTKDNNTIPIEIDPFGTSILHSWGQVSSSCWAPFSDNPDERWVLYTTSSAFGLLDNFALIRNFKPRYGENFYIADYNLGKTFSWTCAWNQNTKQFSVGAEKTAYLLDVETKKKWELNSRMSDVLSQVFAQQTDSTLVHGTRQGDILVHDLRIQSSKHAAVMEQHNPVCSLNSLQNGYHVIAADFKGQIKLWDFRKKRTLHEYTGHVNKHCHLPVHIDHSERFLYAVGQDCYSRFWDMKTGILLKSIPPPHPCSLDFIPAIHYSDHWAGLHGNSAMLMAIKDEFHLYACDISE</sequence>
<feature type="region of interest" description="Disordered" evidence="3">
    <location>
        <begin position="117"/>
        <end position="140"/>
    </location>
</feature>
<evidence type="ECO:0000256" key="3">
    <source>
        <dbReference type="SAM" id="MobiDB-lite"/>
    </source>
</evidence>
<name>A0AA36B899_OCTVU</name>
<feature type="compositionally biased region" description="Low complexity" evidence="3">
    <location>
        <begin position="39"/>
        <end position="51"/>
    </location>
</feature>
<evidence type="ECO:0000313" key="5">
    <source>
        <dbReference type="Proteomes" id="UP001162480"/>
    </source>
</evidence>
<dbReference type="GO" id="GO:0080008">
    <property type="term" value="C:Cul4-RING E3 ubiquitin ligase complex"/>
    <property type="evidence" value="ECO:0007669"/>
    <property type="project" value="TreeGrafter"/>
</dbReference>